<feature type="domain" description="Peptidase S1" evidence="5">
    <location>
        <begin position="43"/>
        <end position="297"/>
    </location>
</feature>
<dbReference type="PANTHER" id="PTHR24256">
    <property type="entry name" value="TRYPTASE-RELATED"/>
    <property type="match status" value="1"/>
</dbReference>
<dbReference type="SMART" id="SM00020">
    <property type="entry name" value="Tryp_SPc"/>
    <property type="match status" value="1"/>
</dbReference>
<dbReference type="SUPFAM" id="SSF50494">
    <property type="entry name" value="Trypsin-like serine proteases"/>
    <property type="match status" value="1"/>
</dbReference>
<feature type="transmembrane region" description="Helical" evidence="4">
    <location>
        <begin position="336"/>
        <end position="355"/>
    </location>
</feature>
<evidence type="ECO:0000256" key="3">
    <source>
        <dbReference type="SAM" id="MobiDB-lite"/>
    </source>
</evidence>
<accession>Q4A3A4</accession>
<proteinExistence type="predicted"/>
<sequence>MHLRVLAVGGSVLLVIVTIVLLILVQTNTLFGAKASIPTQKSIIGGQNVASYNDTNGVVSLARYSHDTHHSHYCGGTLIHPKYVLTAGHCPVRVDDSVRIGSIYSYGNNNNDNNSYDYSVKRSIRHPSYNGNTAQHDLMLVELKEEVPAHIATPMIVNSDQGDDDPHFTPTNAAINHEYMTATGWGKTRDGNPLILKSAKLRVELNTNTCVNTSSMHSLDNFPGQIGLSYTNICATGNKNDAICNGDSGGPLFKTYDGKKTVVGVSSFVILPCGLKGEPDAFVRVGIYTDWIKHYIQTASGTISTEDSTPSVNDIGAPSTNNSNDDPDDGNNTQTAIIIISVSCVIITGAVIAYMRSSKSRTLSTNHIQAPSMSRIPSLNLSRISSLNMSRRSSSDMSRRYSRV</sequence>
<dbReference type="CDD" id="cd00190">
    <property type="entry name" value="Tryp_SPc"/>
    <property type="match status" value="1"/>
</dbReference>
<dbReference type="InterPro" id="IPR001254">
    <property type="entry name" value="Trypsin_dom"/>
</dbReference>
<evidence type="ECO:0000313" key="6">
    <source>
        <dbReference type="EMBL" id="CAI65444.1"/>
    </source>
</evidence>
<dbReference type="KEGG" id="vg:3655018"/>
<dbReference type="InterPro" id="IPR009003">
    <property type="entry name" value="Peptidase_S1_PA"/>
</dbReference>
<dbReference type="GeneID" id="3655018"/>
<dbReference type="Pfam" id="PF00089">
    <property type="entry name" value="Trypsin"/>
    <property type="match status" value="1"/>
</dbReference>
<dbReference type="Gene3D" id="2.40.10.10">
    <property type="entry name" value="Trypsin-like serine proteases"/>
    <property type="match status" value="1"/>
</dbReference>
<keyword evidence="6" id="KW-0645">Protease</keyword>
<dbReference type="PROSITE" id="PS00134">
    <property type="entry name" value="TRYPSIN_HIS"/>
    <property type="match status" value="1"/>
</dbReference>
<organism evidence="6 7">
    <name type="scientific">Emiliania huxleyi virus 86 (isolate United Kingdom/English Channel/1999)</name>
    <name type="common">EhV-86</name>
    <dbReference type="NCBI Taxonomy" id="654925"/>
    <lineage>
        <taxon>Viruses</taxon>
        <taxon>Varidnaviria</taxon>
        <taxon>Bamfordvirae</taxon>
        <taxon>Nucleocytoviricota</taxon>
        <taxon>Megaviricetes</taxon>
        <taxon>Algavirales</taxon>
        <taxon>Phycodnaviridae</taxon>
        <taxon>Coccolithovirus</taxon>
        <taxon>Coccolithovirus huxleyi</taxon>
        <taxon>Emiliania huxleyi virus 86</taxon>
    </lineage>
</organism>
<keyword evidence="4" id="KW-1133">Transmembrane helix</keyword>
<evidence type="ECO:0000259" key="5">
    <source>
        <dbReference type="PROSITE" id="PS50240"/>
    </source>
</evidence>
<dbReference type="PROSITE" id="PS00135">
    <property type="entry name" value="TRYPSIN_SER"/>
    <property type="match status" value="1"/>
</dbReference>
<feature type="region of interest" description="Disordered" evidence="3">
    <location>
        <begin position="303"/>
        <end position="330"/>
    </location>
</feature>
<keyword evidence="7" id="KW-1185">Reference proteome</keyword>
<reference evidence="6 7" key="1">
    <citation type="journal article" date="2005" name="Science">
        <title>Complete genome sequence and lytic phase transcription profile of a Coccolithovirus.</title>
        <authorList>
            <person name="Wilson W.H."/>
            <person name="Schroeder D.C."/>
            <person name="Allen M.J."/>
            <person name="Holden M.T.G."/>
            <person name="Parkhill J."/>
            <person name="Barrell B.G."/>
            <person name="Churcher C."/>
            <person name="Hamlin N."/>
            <person name="Mungall K."/>
            <person name="Norbertczak H."/>
            <person name="Quail M.A."/>
            <person name="Price C."/>
            <person name="Rabbinowitsch E."/>
            <person name="Walker D."/>
            <person name="Craigon M."/>
            <person name="Roy D."/>
            <person name="Ghazal P."/>
        </authorList>
    </citation>
    <scope>NUCLEOTIDE SEQUENCE [LARGE SCALE GENOMIC DNA]</scope>
    <source>
        <strain evidence="7">Isolate United Kingdom/English Channel/1999</strain>
    </source>
</reference>
<dbReference type="EMBL" id="AJ890364">
    <property type="protein sequence ID" value="CAI65444.1"/>
    <property type="molecule type" value="Genomic_DNA"/>
</dbReference>
<name>Q4A3A4_EHV8U</name>
<dbReference type="InterPro" id="IPR001314">
    <property type="entry name" value="Peptidase_S1A"/>
</dbReference>
<evidence type="ECO:0000256" key="4">
    <source>
        <dbReference type="SAM" id="Phobius"/>
    </source>
</evidence>
<gene>
    <name evidence="6" type="ORF">EhV021</name>
</gene>
<evidence type="ECO:0000256" key="1">
    <source>
        <dbReference type="ARBA" id="ARBA00022801"/>
    </source>
</evidence>
<dbReference type="Proteomes" id="UP000000863">
    <property type="component" value="Segment"/>
</dbReference>
<protein>
    <submittedName>
        <fullName evidence="6">Putative serine protease</fullName>
    </submittedName>
</protein>
<dbReference type="PRINTS" id="PR00722">
    <property type="entry name" value="CHYMOTRYPSIN"/>
</dbReference>
<keyword evidence="2" id="KW-1015">Disulfide bond</keyword>
<feature type="compositionally biased region" description="Low complexity" evidence="3">
    <location>
        <begin position="318"/>
        <end position="330"/>
    </location>
</feature>
<organismHost>
    <name type="scientific">Emiliania huxleyi</name>
    <name type="common">Coccolithophore</name>
    <name type="synonym">Pontosphaera huxleyi</name>
    <dbReference type="NCBI Taxonomy" id="2903"/>
</organismHost>
<dbReference type="RefSeq" id="YP_293775.1">
    <property type="nucleotide sequence ID" value="NC_007346.1"/>
</dbReference>
<keyword evidence="4" id="KW-0472">Membrane</keyword>
<evidence type="ECO:0000313" key="7">
    <source>
        <dbReference type="Proteomes" id="UP000000863"/>
    </source>
</evidence>
<dbReference type="InterPro" id="IPR018114">
    <property type="entry name" value="TRYPSIN_HIS"/>
</dbReference>
<dbReference type="InterPro" id="IPR043504">
    <property type="entry name" value="Peptidase_S1_PA_chymotrypsin"/>
</dbReference>
<dbReference type="GO" id="GO:0004252">
    <property type="term" value="F:serine-type endopeptidase activity"/>
    <property type="evidence" value="ECO:0007669"/>
    <property type="project" value="InterPro"/>
</dbReference>
<dbReference type="GO" id="GO:0006508">
    <property type="term" value="P:proteolysis"/>
    <property type="evidence" value="ECO:0007669"/>
    <property type="project" value="UniProtKB-KW"/>
</dbReference>
<dbReference type="InterPro" id="IPR051487">
    <property type="entry name" value="Ser/Thr_Proteases_Immune/Dev"/>
</dbReference>
<keyword evidence="1" id="KW-0378">Hydrolase</keyword>
<keyword evidence="4" id="KW-0812">Transmembrane</keyword>
<feature type="compositionally biased region" description="Polar residues" evidence="3">
    <location>
        <begin position="303"/>
        <end position="312"/>
    </location>
</feature>
<dbReference type="PROSITE" id="PS50240">
    <property type="entry name" value="TRYPSIN_DOM"/>
    <property type="match status" value="1"/>
</dbReference>
<evidence type="ECO:0000256" key="2">
    <source>
        <dbReference type="ARBA" id="ARBA00023157"/>
    </source>
</evidence>
<dbReference type="InterPro" id="IPR033116">
    <property type="entry name" value="TRYPSIN_SER"/>
</dbReference>